<keyword evidence="3" id="KW-0732">Signal</keyword>
<gene>
    <name evidence="6" type="ORF">SAMN05216559_4106</name>
</gene>
<evidence type="ECO:0000256" key="2">
    <source>
        <dbReference type="ARBA" id="ARBA00022448"/>
    </source>
</evidence>
<accession>A0A1I6MAQ1</accession>
<dbReference type="RefSeq" id="WP_089819260.1">
    <property type="nucleotide sequence ID" value="NZ_FOZK01000006.1"/>
</dbReference>
<dbReference type="InterPro" id="IPR002491">
    <property type="entry name" value="ABC_transptr_periplasmic_BD"/>
</dbReference>
<dbReference type="AlphaFoldDB" id="A0A1I6MAQ1"/>
<evidence type="ECO:0000256" key="1">
    <source>
        <dbReference type="ARBA" id="ARBA00004196"/>
    </source>
</evidence>
<keyword evidence="7" id="KW-1185">Reference proteome</keyword>
<dbReference type="PROSITE" id="PS51257">
    <property type="entry name" value="PROKAR_LIPOPROTEIN"/>
    <property type="match status" value="1"/>
</dbReference>
<dbReference type="Pfam" id="PF01497">
    <property type="entry name" value="Peripla_BP_2"/>
    <property type="match status" value="1"/>
</dbReference>
<proteinExistence type="predicted"/>
<name>A0A1I6MAQ1_9EURY</name>
<feature type="region of interest" description="Disordered" evidence="4">
    <location>
        <begin position="29"/>
        <end position="75"/>
    </location>
</feature>
<dbReference type="Gene3D" id="3.40.50.1980">
    <property type="entry name" value="Nitrogenase molybdenum iron protein domain"/>
    <property type="match status" value="2"/>
</dbReference>
<organism evidence="6 7">
    <name type="scientific">Halomicrobium zhouii</name>
    <dbReference type="NCBI Taxonomy" id="767519"/>
    <lineage>
        <taxon>Archaea</taxon>
        <taxon>Methanobacteriati</taxon>
        <taxon>Methanobacteriota</taxon>
        <taxon>Stenosarchaea group</taxon>
        <taxon>Halobacteria</taxon>
        <taxon>Halobacteriales</taxon>
        <taxon>Haloarculaceae</taxon>
        <taxon>Halomicrobium</taxon>
    </lineage>
</organism>
<dbReference type="STRING" id="767519.SAMN05216559_4106"/>
<feature type="domain" description="Fe/B12 periplasmic-binding" evidence="5">
    <location>
        <begin position="202"/>
        <end position="357"/>
    </location>
</feature>
<dbReference type="EMBL" id="FOZK01000006">
    <property type="protein sequence ID" value="SFS12688.1"/>
    <property type="molecule type" value="Genomic_DNA"/>
</dbReference>
<dbReference type="OrthoDB" id="304381at2157"/>
<dbReference type="PANTHER" id="PTHR30532:SF1">
    <property type="entry name" value="IRON(3+)-HYDROXAMATE-BINDING PROTEIN FHUD"/>
    <property type="match status" value="1"/>
</dbReference>
<protein>
    <submittedName>
        <fullName evidence="6">Iron complex transport system substrate-binding protein</fullName>
    </submittedName>
</protein>
<evidence type="ECO:0000256" key="4">
    <source>
        <dbReference type="SAM" id="MobiDB-lite"/>
    </source>
</evidence>
<feature type="compositionally biased region" description="Low complexity" evidence="4">
    <location>
        <begin position="45"/>
        <end position="71"/>
    </location>
</feature>
<evidence type="ECO:0000313" key="6">
    <source>
        <dbReference type="EMBL" id="SFS12688.1"/>
    </source>
</evidence>
<evidence type="ECO:0000313" key="7">
    <source>
        <dbReference type="Proteomes" id="UP000199062"/>
    </source>
</evidence>
<comment type="subcellular location">
    <subcellularLocation>
        <location evidence="1">Cell envelope</location>
    </subcellularLocation>
</comment>
<dbReference type="PANTHER" id="PTHR30532">
    <property type="entry name" value="IRON III DICITRATE-BINDING PERIPLASMIC PROTEIN"/>
    <property type="match status" value="1"/>
</dbReference>
<sequence>MSDDRASATRRDAIRYGGAIVGGGLLAGCAGAGESSEPTDSEAPSTAESTATDALSETATAESATETTTAARGPYSVTIQPAGQVTFPEVPETWVAENASWADMGVALGLDKPSAVVLTGEYRTWHYEDIPGLSTAKDGTTSLWQDGISKELLYDIDADVHFVDPNYMINLIPDWDRADVDEIAANVGPFCGNTSFSTYPWHGDYPYYSLNEATEKVAQVFGRTDRYRALRDLRDETTTRIRERLPLEDERPEVALVSPGSTEPEKYYPYRLGDTTAYEHWHTLGVSDAFAGSDVQSFTSDRGSIDYEALLEIDPEVLLFYTDQYRTESEFEDTYRAYLREHSSASQLSAVQNGAVYPAGGMYQGPISNLSKTERAARQLFPDEFGDERLYDRQRVADIRNGDL</sequence>
<dbReference type="InterPro" id="IPR006311">
    <property type="entry name" value="TAT_signal"/>
</dbReference>
<dbReference type="InterPro" id="IPR051313">
    <property type="entry name" value="Bact_iron-sidero_bind"/>
</dbReference>
<evidence type="ECO:0000256" key="3">
    <source>
        <dbReference type="ARBA" id="ARBA00022729"/>
    </source>
</evidence>
<reference evidence="6 7" key="1">
    <citation type="submission" date="2016-10" db="EMBL/GenBank/DDBJ databases">
        <authorList>
            <person name="de Groot N.N."/>
        </authorList>
    </citation>
    <scope>NUCLEOTIDE SEQUENCE [LARGE SCALE GENOMIC DNA]</scope>
    <source>
        <strain evidence="6 7">CGMCC 1.10457</strain>
    </source>
</reference>
<keyword evidence="2" id="KW-0813">Transport</keyword>
<dbReference type="Proteomes" id="UP000199062">
    <property type="component" value="Unassembled WGS sequence"/>
</dbReference>
<dbReference type="PROSITE" id="PS51318">
    <property type="entry name" value="TAT"/>
    <property type="match status" value="1"/>
</dbReference>
<dbReference type="SUPFAM" id="SSF53807">
    <property type="entry name" value="Helical backbone' metal receptor"/>
    <property type="match status" value="1"/>
</dbReference>
<evidence type="ECO:0000259" key="5">
    <source>
        <dbReference type="Pfam" id="PF01497"/>
    </source>
</evidence>